<name>A0ACB7T7G8_HYAAI</name>
<organism evidence="1 2">
    <name type="scientific">Hyalomma asiaticum</name>
    <name type="common">Tick</name>
    <dbReference type="NCBI Taxonomy" id="266040"/>
    <lineage>
        <taxon>Eukaryota</taxon>
        <taxon>Metazoa</taxon>
        <taxon>Ecdysozoa</taxon>
        <taxon>Arthropoda</taxon>
        <taxon>Chelicerata</taxon>
        <taxon>Arachnida</taxon>
        <taxon>Acari</taxon>
        <taxon>Parasitiformes</taxon>
        <taxon>Ixodida</taxon>
        <taxon>Ixodoidea</taxon>
        <taxon>Ixodidae</taxon>
        <taxon>Hyalomminae</taxon>
        <taxon>Hyalomma</taxon>
    </lineage>
</organism>
<comment type="caution">
    <text evidence="1">The sequence shown here is derived from an EMBL/GenBank/DDBJ whole genome shotgun (WGS) entry which is preliminary data.</text>
</comment>
<sequence>MAGRKVYFVRCLFVVSVLAAVCLLKYEYNNLWTNEPEGVPKAKRPQSAAQSRPQPSETSVIGEAPTEQVKLVVVTCKSLLNITLTNIKSAVAFTTSPVELLLFADDENREPLRQAASSLCFYSVQGPSLLEECN</sequence>
<dbReference type="Proteomes" id="UP000821845">
    <property type="component" value="Chromosome 11"/>
</dbReference>
<gene>
    <name evidence="1" type="ORF">HPB50_016682</name>
</gene>
<dbReference type="EMBL" id="CM023491">
    <property type="protein sequence ID" value="KAH6941347.1"/>
    <property type="molecule type" value="Genomic_DNA"/>
</dbReference>
<proteinExistence type="predicted"/>
<protein>
    <submittedName>
        <fullName evidence="1">Uncharacterized protein</fullName>
    </submittedName>
</protein>
<evidence type="ECO:0000313" key="1">
    <source>
        <dbReference type="EMBL" id="KAH6941347.1"/>
    </source>
</evidence>
<evidence type="ECO:0000313" key="2">
    <source>
        <dbReference type="Proteomes" id="UP000821845"/>
    </source>
</evidence>
<keyword evidence="2" id="KW-1185">Reference proteome</keyword>
<reference evidence="1" key="1">
    <citation type="submission" date="2020-05" db="EMBL/GenBank/DDBJ databases">
        <title>Large-scale comparative analyses of tick genomes elucidate their genetic diversity and vector capacities.</title>
        <authorList>
            <person name="Jia N."/>
            <person name="Wang J."/>
            <person name="Shi W."/>
            <person name="Du L."/>
            <person name="Sun Y."/>
            <person name="Zhan W."/>
            <person name="Jiang J."/>
            <person name="Wang Q."/>
            <person name="Zhang B."/>
            <person name="Ji P."/>
            <person name="Sakyi L.B."/>
            <person name="Cui X."/>
            <person name="Yuan T."/>
            <person name="Jiang B."/>
            <person name="Yang W."/>
            <person name="Lam T.T.-Y."/>
            <person name="Chang Q."/>
            <person name="Ding S."/>
            <person name="Wang X."/>
            <person name="Zhu J."/>
            <person name="Ruan X."/>
            <person name="Zhao L."/>
            <person name="Wei J."/>
            <person name="Que T."/>
            <person name="Du C."/>
            <person name="Cheng J."/>
            <person name="Dai P."/>
            <person name="Han X."/>
            <person name="Huang E."/>
            <person name="Gao Y."/>
            <person name="Liu J."/>
            <person name="Shao H."/>
            <person name="Ye R."/>
            <person name="Li L."/>
            <person name="Wei W."/>
            <person name="Wang X."/>
            <person name="Wang C."/>
            <person name="Yang T."/>
            <person name="Huo Q."/>
            <person name="Li W."/>
            <person name="Guo W."/>
            <person name="Chen H."/>
            <person name="Zhou L."/>
            <person name="Ni X."/>
            <person name="Tian J."/>
            <person name="Zhou Y."/>
            <person name="Sheng Y."/>
            <person name="Liu T."/>
            <person name="Pan Y."/>
            <person name="Xia L."/>
            <person name="Li J."/>
            <person name="Zhao F."/>
            <person name="Cao W."/>
        </authorList>
    </citation>
    <scope>NUCLEOTIDE SEQUENCE</scope>
    <source>
        <strain evidence="1">Hyas-2018</strain>
    </source>
</reference>
<accession>A0ACB7T7G8</accession>